<name>A0A1F7IBH9_9BACT</name>
<keyword evidence="5" id="KW-0963">Cytoplasm</keyword>
<evidence type="ECO:0000313" key="9">
    <source>
        <dbReference type="EMBL" id="OGK40708.1"/>
    </source>
</evidence>
<dbReference type="PANTHER" id="PTHR10229:SF0">
    <property type="entry name" value="GTP-BINDING PROTEIN 6-RELATED"/>
    <property type="match status" value="1"/>
</dbReference>
<dbReference type="Gene3D" id="3.40.50.300">
    <property type="entry name" value="P-loop containing nucleotide triphosphate hydrolases"/>
    <property type="match status" value="1"/>
</dbReference>
<evidence type="ECO:0000256" key="4">
    <source>
        <dbReference type="ARBA" id="ARBA00023134"/>
    </source>
</evidence>
<keyword evidence="1 7" id="KW-0479">Metal-binding</keyword>
<evidence type="ECO:0000256" key="3">
    <source>
        <dbReference type="ARBA" id="ARBA00022842"/>
    </source>
</evidence>
<feature type="binding site" evidence="7">
    <location>
        <position position="216"/>
    </location>
    <ligand>
        <name>Mg(2+)</name>
        <dbReference type="ChEBI" id="CHEBI:18420"/>
    </ligand>
</feature>
<comment type="subunit">
    <text evidence="5">Monomer. Associates with the 50S ribosomal subunit.</text>
</comment>
<dbReference type="Gene3D" id="6.10.250.2860">
    <property type="match status" value="1"/>
</dbReference>
<feature type="binding site" evidence="6">
    <location>
        <begin position="352"/>
        <end position="354"/>
    </location>
    <ligand>
        <name>GTP</name>
        <dbReference type="ChEBI" id="CHEBI:37565"/>
    </ligand>
</feature>
<evidence type="ECO:0000259" key="8">
    <source>
        <dbReference type="PROSITE" id="PS51705"/>
    </source>
</evidence>
<accession>A0A1F7IBH9</accession>
<dbReference type="HAMAP" id="MF_00900">
    <property type="entry name" value="GTPase_HflX"/>
    <property type="match status" value="1"/>
</dbReference>
<dbReference type="InterPro" id="IPR006073">
    <property type="entry name" value="GTP-bd"/>
</dbReference>
<dbReference type="STRING" id="1802055.A3A74_03765"/>
<keyword evidence="3 7" id="KW-0460">Magnesium</keyword>
<comment type="similarity">
    <text evidence="5">Belongs to the TRAFAC class OBG-HflX-like GTPase superfamily. HflX GTPase family.</text>
</comment>
<comment type="caution">
    <text evidence="9">The sequence shown here is derived from an EMBL/GenBank/DDBJ whole genome shotgun (WGS) entry which is preliminary data.</text>
</comment>
<dbReference type="PIRSF" id="PIRSF006809">
    <property type="entry name" value="GTP-binding_hflX_prd"/>
    <property type="match status" value="1"/>
</dbReference>
<dbReference type="InterPro" id="IPR027417">
    <property type="entry name" value="P-loop_NTPase"/>
</dbReference>
<dbReference type="EMBL" id="MGAF01000026">
    <property type="protein sequence ID" value="OGK40708.1"/>
    <property type="molecule type" value="Genomic_DNA"/>
</dbReference>
<dbReference type="GO" id="GO:0003924">
    <property type="term" value="F:GTPase activity"/>
    <property type="evidence" value="ECO:0007669"/>
    <property type="project" value="UniProtKB-UniRule"/>
</dbReference>
<comment type="function">
    <text evidence="5">GTPase that associates with the 50S ribosomal subunit and may have a role during protein synthesis or ribosome biogenesis.</text>
</comment>
<keyword evidence="2 5" id="KW-0547">Nucleotide-binding</keyword>
<dbReference type="GO" id="GO:0005525">
    <property type="term" value="F:GTP binding"/>
    <property type="evidence" value="ECO:0007669"/>
    <property type="project" value="UniProtKB-UniRule"/>
</dbReference>
<dbReference type="Proteomes" id="UP000179270">
    <property type="component" value="Unassembled WGS sequence"/>
</dbReference>
<feature type="binding site" evidence="7">
    <location>
        <position position="236"/>
    </location>
    <ligand>
        <name>Mg(2+)</name>
        <dbReference type="ChEBI" id="CHEBI:18420"/>
    </ligand>
</feature>
<comment type="cofactor">
    <cofactor evidence="7">
        <name>Mg(2+)</name>
        <dbReference type="ChEBI" id="CHEBI:18420"/>
    </cofactor>
</comment>
<protein>
    <recommendedName>
        <fullName evidence="5">GTPase HflX</fullName>
    </recommendedName>
    <alternativeName>
        <fullName evidence="5">GTP-binding protein HflX</fullName>
    </alternativeName>
</protein>
<comment type="subcellular location">
    <subcellularLocation>
        <location evidence="5">Cytoplasm</location>
    </subcellularLocation>
    <text evidence="5">May associate with membranes.</text>
</comment>
<dbReference type="InterPro" id="IPR030394">
    <property type="entry name" value="G_HFLX_dom"/>
</dbReference>
<evidence type="ECO:0000256" key="6">
    <source>
        <dbReference type="PIRSR" id="PIRSR006809-1"/>
    </source>
</evidence>
<dbReference type="GO" id="GO:0046872">
    <property type="term" value="F:metal ion binding"/>
    <property type="evidence" value="ECO:0007669"/>
    <property type="project" value="UniProtKB-KW"/>
</dbReference>
<dbReference type="SUPFAM" id="SSF52540">
    <property type="entry name" value="P-loop containing nucleoside triphosphate hydrolases"/>
    <property type="match status" value="1"/>
</dbReference>
<gene>
    <name evidence="5" type="primary">hflX</name>
    <name evidence="9" type="ORF">A3A74_03765</name>
</gene>
<dbReference type="Pfam" id="PF13167">
    <property type="entry name" value="GTP-bdg_N"/>
    <property type="match status" value="1"/>
</dbReference>
<evidence type="ECO:0000256" key="5">
    <source>
        <dbReference type="HAMAP-Rule" id="MF_00900"/>
    </source>
</evidence>
<dbReference type="Pfam" id="PF01926">
    <property type="entry name" value="MMR_HSR1"/>
    <property type="match status" value="1"/>
</dbReference>
<dbReference type="InterPro" id="IPR032305">
    <property type="entry name" value="GTP-bd_M"/>
</dbReference>
<feature type="binding site" evidence="6">
    <location>
        <begin position="234"/>
        <end position="238"/>
    </location>
    <ligand>
        <name>GTP</name>
        <dbReference type="ChEBI" id="CHEBI:37565"/>
    </ligand>
</feature>
<dbReference type="GO" id="GO:0043022">
    <property type="term" value="F:ribosome binding"/>
    <property type="evidence" value="ECO:0007669"/>
    <property type="project" value="TreeGrafter"/>
</dbReference>
<dbReference type="InterPro" id="IPR016496">
    <property type="entry name" value="GTPase_HflX"/>
</dbReference>
<evidence type="ECO:0000256" key="2">
    <source>
        <dbReference type="ARBA" id="ARBA00022741"/>
    </source>
</evidence>
<keyword evidence="4 5" id="KW-0342">GTP-binding</keyword>
<dbReference type="Gene3D" id="3.40.50.11060">
    <property type="entry name" value="GTPase HflX, N-terminal domain"/>
    <property type="match status" value="1"/>
</dbReference>
<dbReference type="PROSITE" id="PS51705">
    <property type="entry name" value="G_HFLX"/>
    <property type="match status" value="1"/>
</dbReference>
<dbReference type="CDD" id="cd01878">
    <property type="entry name" value="HflX"/>
    <property type="match status" value="1"/>
</dbReference>
<evidence type="ECO:0000256" key="7">
    <source>
        <dbReference type="PIRSR" id="PIRSR006809-2"/>
    </source>
</evidence>
<feature type="binding site" evidence="6">
    <location>
        <begin position="209"/>
        <end position="216"/>
    </location>
    <ligand>
        <name>GTP</name>
        <dbReference type="ChEBI" id="CHEBI:37565"/>
    </ligand>
</feature>
<feature type="binding site" evidence="6">
    <location>
        <begin position="323"/>
        <end position="326"/>
    </location>
    <ligand>
        <name>GTP</name>
        <dbReference type="ChEBI" id="CHEBI:37565"/>
    </ligand>
</feature>
<reference evidence="9 10" key="1">
    <citation type="journal article" date="2016" name="Nat. Commun.">
        <title>Thousands of microbial genomes shed light on interconnected biogeochemical processes in an aquifer system.</title>
        <authorList>
            <person name="Anantharaman K."/>
            <person name="Brown C.T."/>
            <person name="Hug L.A."/>
            <person name="Sharon I."/>
            <person name="Castelle C.J."/>
            <person name="Probst A.J."/>
            <person name="Thomas B.C."/>
            <person name="Singh A."/>
            <person name="Wilkins M.J."/>
            <person name="Karaoz U."/>
            <person name="Brodie E.L."/>
            <person name="Williams K.H."/>
            <person name="Hubbard S.S."/>
            <person name="Banfield J.F."/>
        </authorList>
    </citation>
    <scope>NUCLEOTIDE SEQUENCE [LARGE SCALE GENOMIC DNA]</scope>
</reference>
<dbReference type="GO" id="GO:0005737">
    <property type="term" value="C:cytoplasm"/>
    <property type="evidence" value="ECO:0007669"/>
    <property type="project" value="UniProtKB-SubCell"/>
</dbReference>
<feature type="binding site" evidence="6">
    <location>
        <begin position="257"/>
        <end position="260"/>
    </location>
    <ligand>
        <name>GTP</name>
        <dbReference type="ChEBI" id="CHEBI:37565"/>
    </ligand>
</feature>
<evidence type="ECO:0000256" key="1">
    <source>
        <dbReference type="ARBA" id="ARBA00022723"/>
    </source>
</evidence>
<organism evidence="9 10">
    <name type="scientific">Candidatus Roizmanbacteria bacterium RIFCSPLOWO2_01_FULL_35_13</name>
    <dbReference type="NCBI Taxonomy" id="1802055"/>
    <lineage>
        <taxon>Bacteria</taxon>
        <taxon>Candidatus Roizmaniibacteriota</taxon>
    </lineage>
</organism>
<evidence type="ECO:0000313" key="10">
    <source>
        <dbReference type="Proteomes" id="UP000179270"/>
    </source>
</evidence>
<feature type="domain" description="Hflx-type G" evidence="8">
    <location>
        <begin position="203"/>
        <end position="374"/>
    </location>
</feature>
<dbReference type="InterPro" id="IPR025121">
    <property type="entry name" value="GTPase_HflX_N"/>
</dbReference>
<sequence>MQKVHRIVLVDVIDPHLHKDEAIKNLEELKSLVATYHGIDIVDVIQHRTRPDKATFIGSGKVEELAEIVAGKKIEIVVVNAIVNPSVLFNLTEKLWIINPDIQVWDRVDLILNIFDKHAQTLEAKLQIEIARMQHMGPRIYGLGTTYFSRQAGGIGGRGIGETNIELMKRHWRDQIKKKRDQLEKISMQHMTQLERRKENNIQGISIVGYTNAGKTSLFNHLTKKKKIVENALFVTLDSVTGKLYLPTLKKEVTISDTIGFIKDLPSSLINSFKSTLMESIHADILLHVIDISDPKMDEKIGIVEKILEELKVKAKRIIYVFNKIDAFKGDGKKKLSEISNKYGHYDPQFISVTTDYGINKLKEEIEKSLDRTA</sequence>
<dbReference type="Pfam" id="PF16360">
    <property type="entry name" value="GTP-bdg_M"/>
    <property type="match status" value="1"/>
</dbReference>
<dbReference type="AlphaFoldDB" id="A0A1F7IBH9"/>
<dbReference type="PANTHER" id="PTHR10229">
    <property type="entry name" value="GTP-BINDING PROTEIN HFLX"/>
    <property type="match status" value="1"/>
</dbReference>
<dbReference type="InterPro" id="IPR042108">
    <property type="entry name" value="GTPase_HflX_N_sf"/>
</dbReference>
<dbReference type="PRINTS" id="PR00326">
    <property type="entry name" value="GTP1OBG"/>
</dbReference>
<dbReference type="NCBIfam" id="TIGR03156">
    <property type="entry name" value="GTP_HflX"/>
    <property type="match status" value="1"/>
</dbReference>
<proteinExistence type="inferred from homology"/>